<reference evidence="2" key="1">
    <citation type="submission" date="2013-08" db="EMBL/GenBank/DDBJ databases">
        <title>Oryza genome evolution.</title>
        <authorList>
            <person name="Wing R.A."/>
            <person name="Panaud O."/>
            <person name="Oliveira A.C."/>
        </authorList>
    </citation>
    <scope>NUCLEOTIDE SEQUENCE</scope>
</reference>
<reference evidence="2" key="2">
    <citation type="submission" date="2015-04" db="UniProtKB">
        <authorList>
            <consortium name="EnsemblPlants"/>
        </authorList>
    </citation>
    <scope>IDENTIFICATION</scope>
</reference>
<evidence type="ECO:0000256" key="1">
    <source>
        <dbReference type="SAM" id="MobiDB-lite"/>
    </source>
</evidence>
<dbReference type="HOGENOM" id="CLU_178835_0_0_1"/>
<feature type="region of interest" description="Disordered" evidence="1">
    <location>
        <begin position="1"/>
        <end position="46"/>
    </location>
</feature>
<feature type="region of interest" description="Disordered" evidence="1">
    <location>
        <begin position="79"/>
        <end position="103"/>
    </location>
</feature>
<dbReference type="Gramene" id="OGLUM01G20160.1">
    <property type="protein sequence ID" value="OGLUM01G20160.1"/>
    <property type="gene ID" value="OGLUM01G20160"/>
</dbReference>
<evidence type="ECO:0000313" key="2">
    <source>
        <dbReference type="EnsemblPlants" id="OGLUM01G20160.1"/>
    </source>
</evidence>
<feature type="compositionally biased region" description="Basic and acidic residues" evidence="1">
    <location>
        <begin position="1"/>
        <end position="11"/>
    </location>
</feature>
<feature type="compositionally biased region" description="Basic and acidic residues" evidence="1">
    <location>
        <begin position="86"/>
        <end position="103"/>
    </location>
</feature>
<dbReference type="EnsemblPlants" id="OGLUM01G20160.1">
    <property type="protein sequence ID" value="OGLUM01G20160.1"/>
    <property type="gene ID" value="OGLUM01G20160"/>
</dbReference>
<protein>
    <submittedName>
        <fullName evidence="2">Uncharacterized protein</fullName>
    </submittedName>
</protein>
<organism evidence="2">
    <name type="scientific">Oryza glumipatula</name>
    <dbReference type="NCBI Taxonomy" id="40148"/>
    <lineage>
        <taxon>Eukaryota</taxon>
        <taxon>Viridiplantae</taxon>
        <taxon>Streptophyta</taxon>
        <taxon>Embryophyta</taxon>
        <taxon>Tracheophyta</taxon>
        <taxon>Spermatophyta</taxon>
        <taxon>Magnoliopsida</taxon>
        <taxon>Liliopsida</taxon>
        <taxon>Poales</taxon>
        <taxon>Poaceae</taxon>
        <taxon>BOP clade</taxon>
        <taxon>Oryzoideae</taxon>
        <taxon>Oryzeae</taxon>
        <taxon>Oryzinae</taxon>
        <taxon>Oryza</taxon>
    </lineage>
</organism>
<accession>A0A0D9Y9D3</accession>
<reference evidence="2" key="3">
    <citation type="submission" date="2018-05" db="EMBL/GenBank/DDBJ databases">
        <title>OgluRS3 (Oryza glumaepatula Reference Sequence Version 3).</title>
        <authorList>
            <person name="Zhang J."/>
            <person name="Kudrna D."/>
            <person name="Lee S."/>
            <person name="Talag J."/>
            <person name="Welchert J."/>
            <person name="Wing R.A."/>
        </authorList>
    </citation>
    <scope>NUCLEOTIDE SEQUENCE [LARGE SCALE GENOMIC DNA]</scope>
</reference>
<dbReference type="Proteomes" id="UP000026961">
    <property type="component" value="Chromosome 1"/>
</dbReference>
<evidence type="ECO:0000313" key="3">
    <source>
        <dbReference type="Proteomes" id="UP000026961"/>
    </source>
</evidence>
<proteinExistence type="predicted"/>
<dbReference type="AlphaFoldDB" id="A0A0D9Y9D3"/>
<name>A0A0D9Y9D3_9ORYZ</name>
<sequence>MVDAGEKKAFDMRGGARARHPPPFTPNPIATMDFLHTGGGRNDRNQSREKMAIASLSLHRWPNPCRAEVVEAGARAEEMDATSMRRRMEAATAESRERRMMWP</sequence>
<keyword evidence="3" id="KW-1185">Reference proteome</keyword>